<dbReference type="InterPro" id="IPR039143">
    <property type="entry name" value="GNPNAT1-like"/>
</dbReference>
<accession>A0A6J4N4H9</accession>
<dbReference type="PANTHER" id="PTHR13355:SF15">
    <property type="entry name" value="GCN5-RELATED N-ACETYLTRANSFERASE 3, CHLOROPLASTIC"/>
    <property type="match status" value="1"/>
</dbReference>
<dbReference type="CDD" id="cd04301">
    <property type="entry name" value="NAT_SF"/>
    <property type="match status" value="1"/>
</dbReference>
<dbReference type="Gene3D" id="3.40.630.30">
    <property type="match status" value="1"/>
</dbReference>
<protein>
    <recommendedName>
        <fullName evidence="1">N-acetyltransferase domain-containing protein</fullName>
    </recommendedName>
</protein>
<dbReference type="InterPro" id="IPR000182">
    <property type="entry name" value="GNAT_dom"/>
</dbReference>
<dbReference type="PANTHER" id="PTHR13355">
    <property type="entry name" value="GLUCOSAMINE 6-PHOSPHATE N-ACETYLTRANSFERASE"/>
    <property type="match status" value="1"/>
</dbReference>
<organism evidence="2">
    <name type="scientific">uncultured Leptolyngbya sp</name>
    <dbReference type="NCBI Taxonomy" id="332963"/>
    <lineage>
        <taxon>Bacteria</taxon>
        <taxon>Bacillati</taxon>
        <taxon>Cyanobacteriota</taxon>
        <taxon>Cyanophyceae</taxon>
        <taxon>Leptolyngbyales</taxon>
        <taxon>Leptolyngbyaceae</taxon>
        <taxon>Leptolyngbya group</taxon>
        <taxon>Leptolyngbya</taxon>
        <taxon>environmental samples</taxon>
    </lineage>
</organism>
<dbReference type="PROSITE" id="PS51186">
    <property type="entry name" value="GNAT"/>
    <property type="match status" value="1"/>
</dbReference>
<dbReference type="GO" id="GO:0008080">
    <property type="term" value="F:N-acetyltransferase activity"/>
    <property type="evidence" value="ECO:0007669"/>
    <property type="project" value="TreeGrafter"/>
</dbReference>
<dbReference type="Pfam" id="PF13673">
    <property type="entry name" value="Acetyltransf_10"/>
    <property type="match status" value="1"/>
</dbReference>
<sequence length="162" mass="18532">MQVPGTRSPNRYIKVIEYGSSEYLQAAQLRYRLFYQNHNIPFESIFDEQEQQDLHVVIITSQEHRILAYGRLAQNSSNECQIYQLVVEPEFQGQRLGSSILKALAEVALQRGTALLVLNARVTQTGFYQKFGFEPVGEVFASSMTGVPHIKMQKKLMYSPNE</sequence>
<reference evidence="2" key="1">
    <citation type="submission" date="2020-02" db="EMBL/GenBank/DDBJ databases">
        <authorList>
            <person name="Meier V. D."/>
        </authorList>
    </citation>
    <scope>NUCLEOTIDE SEQUENCE</scope>
    <source>
        <strain evidence="2">AVDCRST_MAG94</strain>
    </source>
</reference>
<dbReference type="SUPFAM" id="SSF55729">
    <property type="entry name" value="Acyl-CoA N-acyltransferases (Nat)"/>
    <property type="match status" value="1"/>
</dbReference>
<dbReference type="InterPro" id="IPR016181">
    <property type="entry name" value="Acyl_CoA_acyltransferase"/>
</dbReference>
<gene>
    <name evidence="2" type="ORF">AVDCRST_MAG94-4447</name>
</gene>
<dbReference type="EMBL" id="CADCTY010001530">
    <property type="protein sequence ID" value="CAA9374745.1"/>
    <property type="molecule type" value="Genomic_DNA"/>
</dbReference>
<evidence type="ECO:0000259" key="1">
    <source>
        <dbReference type="PROSITE" id="PS51186"/>
    </source>
</evidence>
<name>A0A6J4N4H9_9CYAN</name>
<proteinExistence type="predicted"/>
<feature type="domain" description="N-acetyltransferase" evidence="1">
    <location>
        <begin position="13"/>
        <end position="157"/>
    </location>
</feature>
<evidence type="ECO:0000313" key="2">
    <source>
        <dbReference type="EMBL" id="CAA9374745.1"/>
    </source>
</evidence>
<dbReference type="AlphaFoldDB" id="A0A6J4N4H9"/>